<dbReference type="Proteomes" id="UP000556843">
    <property type="component" value="Unassembled WGS sequence"/>
</dbReference>
<accession>A0ACC7Y7E4</accession>
<reference evidence="1" key="1">
    <citation type="submission" date="2020-03" db="EMBL/GenBank/DDBJ databases">
        <title>Complete genome sequence of sixteen Streptomyces strains facilitates identification of candidate genes involved in plant growth-promotion in grain legumes and cereals.</title>
        <authorList>
            <person name="Gopalakrishnan S."/>
            <person name="Thakur V."/>
            <person name="Saxena R."/>
            <person name="Vadlamudi S."/>
            <person name="Purohit S."/>
            <person name="Kumar V."/>
            <person name="Rathore A."/>
            <person name="Chitikineni A."/>
            <person name="Varshney R.K."/>
        </authorList>
    </citation>
    <scope>NUCLEOTIDE SEQUENCE</scope>
    <source>
        <strain evidence="1">CAI-93</strain>
    </source>
</reference>
<sequence length="295" mass="33510">MLTPADKERIDRFVAKIRNAGSDEQRMHMAVLTELSTIHRRVNPKTGEPYAPTTNRSLITDYRNVIKAELGEDAPVLEKFKYSAARVTEYRQHQQEQREERHRNQRPLNAQEHIERAVALLNYNAKVRWSNAAAIAGVVALTGRRPYEVGCVGGFEPDPADASRVLFSGQTKTRETERAATAYSIPVLEERDLALEAVARIREEVDPALDNKTYSQRFGKEVGIVAKRTFTDADGQPITPRELREAYAAVAYRKFASRKISEVQFYNEVLGHQGTDLNTSLFYFAFYVNDSNELQ</sequence>
<organism evidence="1 2">
    <name type="scientific">Streptomyces fungicidicus</name>
    <dbReference type="NCBI Taxonomy" id="68203"/>
    <lineage>
        <taxon>Bacteria</taxon>
        <taxon>Bacillati</taxon>
        <taxon>Actinomycetota</taxon>
        <taxon>Actinomycetes</taxon>
        <taxon>Kitasatosporales</taxon>
        <taxon>Streptomycetaceae</taxon>
        <taxon>Streptomyces</taxon>
    </lineage>
</organism>
<proteinExistence type="predicted"/>
<dbReference type="EMBL" id="JAANNW010000035">
    <property type="protein sequence ID" value="NUV77934.1"/>
    <property type="molecule type" value="Genomic_DNA"/>
</dbReference>
<name>A0ACC7Y7E4_9ACTN</name>
<protein>
    <submittedName>
        <fullName evidence="1">Uncharacterized protein</fullName>
    </submittedName>
</protein>
<gene>
    <name evidence="1" type="ORF">G6W56_28265</name>
</gene>
<keyword evidence="2" id="KW-1185">Reference proteome</keyword>
<evidence type="ECO:0000313" key="1">
    <source>
        <dbReference type="EMBL" id="NUV77934.1"/>
    </source>
</evidence>
<comment type="caution">
    <text evidence="1">The sequence shown here is derived from an EMBL/GenBank/DDBJ whole genome shotgun (WGS) entry which is preliminary data.</text>
</comment>
<evidence type="ECO:0000313" key="2">
    <source>
        <dbReference type="Proteomes" id="UP000556843"/>
    </source>
</evidence>